<evidence type="ECO:0008006" key="5">
    <source>
        <dbReference type="Google" id="ProtNLM"/>
    </source>
</evidence>
<dbReference type="eggNOG" id="KOG3316">
    <property type="taxonomic scope" value="Eukaryota"/>
</dbReference>
<dbReference type="KEGG" id="aqu:100639128"/>
<dbReference type="GO" id="GO:0005802">
    <property type="term" value="C:trans-Golgi network"/>
    <property type="evidence" value="ECO:0007669"/>
    <property type="project" value="TreeGrafter"/>
</dbReference>
<dbReference type="EnsemblMetazoa" id="Aqu2.1.10017_001">
    <property type="protein sequence ID" value="Aqu2.1.10017_001"/>
    <property type="gene ID" value="Aqu2.1.10017"/>
</dbReference>
<comment type="similarity">
    <text evidence="2">Belongs to the TRAPP small subunits family. BET3 subfamily.</text>
</comment>
<evidence type="ECO:0000313" key="3">
    <source>
        <dbReference type="EnsemblMetazoa" id="Aqu2.1.10017_001"/>
    </source>
</evidence>
<dbReference type="PANTHER" id="PTHR12817">
    <property type="entry name" value="TRAFFICKING PROTEIN PARTICLE COMPLEX SUBUNIT 6B"/>
    <property type="match status" value="1"/>
</dbReference>
<gene>
    <name evidence="3" type="primary">100639128</name>
</gene>
<dbReference type="GO" id="GO:0030008">
    <property type="term" value="C:TRAPP complex"/>
    <property type="evidence" value="ECO:0007669"/>
    <property type="project" value="TreeGrafter"/>
</dbReference>
<dbReference type="CDD" id="cd14944">
    <property type="entry name" value="TRAPPC6A_Trs33"/>
    <property type="match status" value="1"/>
</dbReference>
<evidence type="ECO:0000256" key="1">
    <source>
        <dbReference type="ARBA" id="ARBA00004222"/>
    </source>
</evidence>
<evidence type="ECO:0000313" key="4">
    <source>
        <dbReference type="Proteomes" id="UP000007879"/>
    </source>
</evidence>
<comment type="subcellular location">
    <subcellularLocation>
        <location evidence="1">Golgi apparatus</location>
        <location evidence="1">cis-Golgi network</location>
    </subcellularLocation>
</comment>
<proteinExistence type="inferred from homology"/>
<dbReference type="GO" id="GO:0006888">
    <property type="term" value="P:endoplasmic reticulum to Golgi vesicle-mediated transport"/>
    <property type="evidence" value="ECO:0007669"/>
    <property type="project" value="TreeGrafter"/>
</dbReference>
<dbReference type="Gene3D" id="3.30.1380.20">
    <property type="entry name" value="Trafficking protein particle complex subunit 3"/>
    <property type="match status" value="1"/>
</dbReference>
<dbReference type="GO" id="GO:0005801">
    <property type="term" value="C:cis-Golgi network"/>
    <property type="evidence" value="ECO:0007669"/>
    <property type="project" value="TreeGrafter"/>
</dbReference>
<dbReference type="SUPFAM" id="SSF111126">
    <property type="entry name" value="Ligand-binding domain in the NO signalling and Golgi transport"/>
    <property type="match status" value="1"/>
</dbReference>
<dbReference type="InParanoid" id="A0A1X7T699"/>
<dbReference type="OrthoDB" id="941624at2759"/>
<accession>A0A1X7T699</accession>
<reference evidence="3" key="2">
    <citation type="submission" date="2017-05" db="UniProtKB">
        <authorList>
            <consortium name="EnsemblMetazoa"/>
        </authorList>
    </citation>
    <scope>IDENTIFICATION</scope>
</reference>
<dbReference type="Proteomes" id="UP000007879">
    <property type="component" value="Unassembled WGS sequence"/>
</dbReference>
<evidence type="ECO:0000256" key="2">
    <source>
        <dbReference type="ARBA" id="ARBA00006218"/>
    </source>
</evidence>
<dbReference type="STRING" id="400682.A0A1X7T699"/>
<dbReference type="InterPro" id="IPR007194">
    <property type="entry name" value="TRAPP_component"/>
</dbReference>
<dbReference type="PANTHER" id="PTHR12817:SF0">
    <property type="entry name" value="GEO08327P1"/>
    <property type="match status" value="1"/>
</dbReference>
<dbReference type="AlphaFoldDB" id="A0A1X7T699"/>
<protein>
    <recommendedName>
        <fullName evidence="5">Trafficking protein particle complex subunit</fullName>
    </recommendedName>
</protein>
<reference evidence="4" key="1">
    <citation type="journal article" date="2010" name="Nature">
        <title>The Amphimedon queenslandica genome and the evolution of animal complexity.</title>
        <authorList>
            <person name="Srivastava M."/>
            <person name="Simakov O."/>
            <person name="Chapman J."/>
            <person name="Fahey B."/>
            <person name="Gauthier M.E."/>
            <person name="Mitros T."/>
            <person name="Richards G.S."/>
            <person name="Conaco C."/>
            <person name="Dacre M."/>
            <person name="Hellsten U."/>
            <person name="Larroux C."/>
            <person name="Putnam N.H."/>
            <person name="Stanke M."/>
            <person name="Adamska M."/>
            <person name="Darling A."/>
            <person name="Degnan S.M."/>
            <person name="Oakley T.H."/>
            <person name="Plachetzki D.C."/>
            <person name="Zhai Y."/>
            <person name="Adamski M."/>
            <person name="Calcino A."/>
            <person name="Cummins S.F."/>
            <person name="Goodstein D.M."/>
            <person name="Harris C."/>
            <person name="Jackson D.J."/>
            <person name="Leys S.P."/>
            <person name="Shu S."/>
            <person name="Woodcroft B.J."/>
            <person name="Vervoort M."/>
            <person name="Kosik K.S."/>
            <person name="Manning G."/>
            <person name="Degnan B.M."/>
            <person name="Rokhsar D.S."/>
        </authorList>
    </citation>
    <scope>NUCLEOTIDE SEQUENCE [LARGE SCALE GENOMIC DNA]</scope>
</reference>
<dbReference type="OMA" id="SCGMVRG"/>
<dbReference type="Pfam" id="PF04051">
    <property type="entry name" value="TRAPP"/>
    <property type="match status" value="1"/>
</dbReference>
<organism evidence="3">
    <name type="scientific">Amphimedon queenslandica</name>
    <name type="common">Sponge</name>
    <dbReference type="NCBI Taxonomy" id="400682"/>
    <lineage>
        <taxon>Eukaryota</taxon>
        <taxon>Metazoa</taxon>
        <taxon>Porifera</taxon>
        <taxon>Demospongiae</taxon>
        <taxon>Heteroscleromorpha</taxon>
        <taxon>Haplosclerida</taxon>
        <taxon>Niphatidae</taxon>
        <taxon>Amphimedon</taxon>
    </lineage>
</organism>
<dbReference type="InterPro" id="IPR024096">
    <property type="entry name" value="NO_sig/Golgi_transp_ligand-bd"/>
</dbReference>
<dbReference type="EnsemblMetazoa" id="XM_020005637.1">
    <property type="protein sequence ID" value="XP_019861196.1"/>
    <property type="gene ID" value="LOC100639128"/>
</dbReference>
<name>A0A1X7T699_AMPQE</name>
<dbReference type="InterPro" id="IPR037992">
    <property type="entry name" value="TRAPPC6/Trs33"/>
</dbReference>
<sequence>MATDQKAEIKGEVGQALFEFLHMEMVSYLVSSKEKEDQGELISKLEALGYGVGARMMERSCRDVPRFRTELDAMVFLCKQFWVHLFNKQIDHLKTNNQDVFVLYDNNFRLLTHLTDSSQYSDELSRYVAFTSGILTGALSNLGIRSHISYEITKPPQCVFQVKVLL</sequence>
<keyword evidence="4" id="KW-1185">Reference proteome</keyword>